<organism evidence="2 3">
    <name type="scientific">Pseudolabrys taiwanensis</name>
    <dbReference type="NCBI Taxonomy" id="331696"/>
    <lineage>
        <taxon>Bacteria</taxon>
        <taxon>Pseudomonadati</taxon>
        <taxon>Pseudomonadota</taxon>
        <taxon>Alphaproteobacteria</taxon>
        <taxon>Hyphomicrobiales</taxon>
        <taxon>Xanthobacteraceae</taxon>
        <taxon>Pseudolabrys</taxon>
    </lineage>
</organism>
<evidence type="ECO:0000313" key="3">
    <source>
        <dbReference type="Proteomes" id="UP000254889"/>
    </source>
</evidence>
<accession>A0A345ZT03</accession>
<evidence type="ECO:0000313" key="2">
    <source>
        <dbReference type="EMBL" id="AXK80050.1"/>
    </source>
</evidence>
<proteinExistence type="predicted"/>
<sequence length="78" mass="8183">MATINLLIVLVPIICVPAPAVAAGRLLTAPRPHTWSDNARAARAFLLVDVGYCAVPEQGSIASRDGGAFNRLDTALEL</sequence>
<dbReference type="Proteomes" id="UP000254889">
    <property type="component" value="Chromosome"/>
</dbReference>
<dbReference type="AlphaFoldDB" id="A0A345ZT03"/>
<protein>
    <submittedName>
        <fullName evidence="2">Uncharacterized protein</fullName>
    </submittedName>
</protein>
<name>A0A345ZT03_9HYPH</name>
<dbReference type="KEGG" id="ptaw:DW352_05680"/>
<reference evidence="2 3" key="1">
    <citation type="submission" date="2018-07" db="EMBL/GenBank/DDBJ databases">
        <authorList>
            <person name="Quirk P.G."/>
            <person name="Krulwich T.A."/>
        </authorList>
    </citation>
    <scope>NUCLEOTIDE SEQUENCE [LARGE SCALE GENOMIC DNA]</scope>
    <source>
        <strain evidence="2 3">CC-BB4</strain>
    </source>
</reference>
<feature type="signal peptide" evidence="1">
    <location>
        <begin position="1"/>
        <end position="22"/>
    </location>
</feature>
<keyword evidence="3" id="KW-1185">Reference proteome</keyword>
<keyword evidence="1" id="KW-0732">Signal</keyword>
<gene>
    <name evidence="2" type="ORF">DW352_05680</name>
</gene>
<feature type="chain" id="PRO_5016832540" evidence="1">
    <location>
        <begin position="23"/>
        <end position="78"/>
    </location>
</feature>
<dbReference type="EMBL" id="CP031417">
    <property type="protein sequence ID" value="AXK80050.1"/>
    <property type="molecule type" value="Genomic_DNA"/>
</dbReference>
<evidence type="ECO:0000256" key="1">
    <source>
        <dbReference type="SAM" id="SignalP"/>
    </source>
</evidence>